<evidence type="ECO:0000313" key="4">
    <source>
        <dbReference type="Proteomes" id="UP000683360"/>
    </source>
</evidence>
<organism evidence="3 4">
    <name type="scientific">Mytilus edulis</name>
    <name type="common">Blue mussel</name>
    <dbReference type="NCBI Taxonomy" id="6550"/>
    <lineage>
        <taxon>Eukaryota</taxon>
        <taxon>Metazoa</taxon>
        <taxon>Spiralia</taxon>
        <taxon>Lophotrochozoa</taxon>
        <taxon>Mollusca</taxon>
        <taxon>Bivalvia</taxon>
        <taxon>Autobranchia</taxon>
        <taxon>Pteriomorphia</taxon>
        <taxon>Mytilida</taxon>
        <taxon>Mytiloidea</taxon>
        <taxon>Mytilidae</taxon>
        <taxon>Mytilinae</taxon>
        <taxon>Mytilus</taxon>
    </lineage>
</organism>
<proteinExistence type="predicted"/>
<protein>
    <submittedName>
        <fullName evidence="3">Uncharacterized protein</fullName>
    </submittedName>
</protein>
<dbReference type="EMBL" id="CAJPWZ010002196">
    <property type="protein sequence ID" value="CAG2233021.1"/>
    <property type="molecule type" value="Genomic_DNA"/>
</dbReference>
<dbReference type="AlphaFoldDB" id="A0A8S3TH73"/>
<feature type="region of interest" description="Disordered" evidence="2">
    <location>
        <begin position="1"/>
        <end position="26"/>
    </location>
</feature>
<sequence length="472" mass="54305">MHASHSLKRKQRNLEKMDDDEITKHNEIKEKISNRKNEVKDAVTTEALQLEEVMKDIWDPENNPVITERKKLCQIEQELKTRKNTLFEVLEKQQPTLVFSTTFEVDFPEISGLVSLNDDILVMFNSTSRTFVFFTIAGNKFVLTNEIQDVTKPHYNRFAKIFDITNCNGEILLSDDSYRMRRLKSDGKFEELSLSTHKDIEFCGIHATNVNEIIIGFKRDSHYGSSTGILQVDDVHSVNNTSKIRKIECGGCSKNSLFTMPKKITKHVCGNICVIDQIDSIHGRIVVIGKWGQPKRTYSGHPSINFEKDFFPNDIVTTSSSLILIAEKKLERLSQIEQELKSRKNTLHEVLEKKEPASVFSTVEKIKRDIPEKAYLKIQPPEFVYIEPKNKIMKEVLGSVIRVPKISLVHSFNVFFLEISGLLFLTDDICVMYSDNSGLFKYFTISGSKFVTTKTYKMRVENVIEICKRLQI</sequence>
<feature type="compositionally biased region" description="Basic and acidic residues" evidence="2">
    <location>
        <begin position="12"/>
        <end position="26"/>
    </location>
</feature>
<keyword evidence="1" id="KW-0175">Coiled coil</keyword>
<dbReference type="OrthoDB" id="6071540at2759"/>
<accession>A0A8S3TH73</accession>
<name>A0A8S3TH73_MYTED</name>
<feature type="coiled-coil region" evidence="1">
    <location>
        <begin position="323"/>
        <end position="353"/>
    </location>
</feature>
<evidence type="ECO:0000256" key="2">
    <source>
        <dbReference type="SAM" id="MobiDB-lite"/>
    </source>
</evidence>
<dbReference type="Proteomes" id="UP000683360">
    <property type="component" value="Unassembled WGS sequence"/>
</dbReference>
<comment type="caution">
    <text evidence="3">The sequence shown here is derived from an EMBL/GenBank/DDBJ whole genome shotgun (WGS) entry which is preliminary data.</text>
</comment>
<keyword evidence="4" id="KW-1185">Reference proteome</keyword>
<evidence type="ECO:0000313" key="3">
    <source>
        <dbReference type="EMBL" id="CAG2233021.1"/>
    </source>
</evidence>
<gene>
    <name evidence="3" type="ORF">MEDL_45634</name>
</gene>
<reference evidence="3" key="1">
    <citation type="submission" date="2021-03" db="EMBL/GenBank/DDBJ databases">
        <authorList>
            <person name="Bekaert M."/>
        </authorList>
    </citation>
    <scope>NUCLEOTIDE SEQUENCE</scope>
</reference>
<feature type="compositionally biased region" description="Basic residues" evidence="2">
    <location>
        <begin position="1"/>
        <end position="11"/>
    </location>
</feature>
<evidence type="ECO:0000256" key="1">
    <source>
        <dbReference type="SAM" id="Coils"/>
    </source>
</evidence>